<evidence type="ECO:0000313" key="2">
    <source>
        <dbReference type="Proteomes" id="UP000070444"/>
    </source>
</evidence>
<evidence type="ECO:0000313" key="1">
    <source>
        <dbReference type="EMBL" id="KXN69894.1"/>
    </source>
</evidence>
<dbReference type="Proteomes" id="UP000070444">
    <property type="component" value="Unassembled WGS sequence"/>
</dbReference>
<dbReference type="AlphaFoldDB" id="A0A137P4Q1"/>
<organism evidence="1 2">
    <name type="scientific">Conidiobolus coronatus (strain ATCC 28846 / CBS 209.66 / NRRL 28638)</name>
    <name type="common">Delacroixia coronata</name>
    <dbReference type="NCBI Taxonomy" id="796925"/>
    <lineage>
        <taxon>Eukaryota</taxon>
        <taxon>Fungi</taxon>
        <taxon>Fungi incertae sedis</taxon>
        <taxon>Zoopagomycota</taxon>
        <taxon>Entomophthoromycotina</taxon>
        <taxon>Entomophthoromycetes</taxon>
        <taxon>Entomophthorales</taxon>
        <taxon>Ancylistaceae</taxon>
        <taxon>Conidiobolus</taxon>
    </lineage>
</organism>
<accession>A0A137P4Q1</accession>
<keyword evidence="2" id="KW-1185">Reference proteome</keyword>
<proteinExistence type="predicted"/>
<name>A0A137P4Q1_CONC2</name>
<protein>
    <submittedName>
        <fullName evidence="1">Uncharacterized protein</fullName>
    </submittedName>
</protein>
<reference evidence="1 2" key="1">
    <citation type="journal article" date="2015" name="Genome Biol. Evol.">
        <title>Phylogenomic analyses indicate that early fungi evolved digesting cell walls of algal ancestors of land plants.</title>
        <authorList>
            <person name="Chang Y."/>
            <person name="Wang S."/>
            <person name="Sekimoto S."/>
            <person name="Aerts A.L."/>
            <person name="Choi C."/>
            <person name="Clum A."/>
            <person name="LaButti K.M."/>
            <person name="Lindquist E.A."/>
            <person name="Yee Ngan C."/>
            <person name="Ohm R.A."/>
            <person name="Salamov A.A."/>
            <person name="Grigoriev I.V."/>
            <person name="Spatafora J.W."/>
            <person name="Berbee M.L."/>
        </authorList>
    </citation>
    <scope>NUCLEOTIDE SEQUENCE [LARGE SCALE GENOMIC DNA]</scope>
    <source>
        <strain evidence="1 2">NRRL 28638</strain>
    </source>
</reference>
<sequence>MQLGNRYINIILIIFNQAPYSGKPIATSMANYPTTSITSTKLPTIINIKSTPNDHQCVIMYRDQSTLELGIYTHYLP</sequence>
<gene>
    <name evidence="1" type="ORF">CONCODRAFT_7657</name>
</gene>
<dbReference type="EMBL" id="KQ964520">
    <property type="protein sequence ID" value="KXN69894.1"/>
    <property type="molecule type" value="Genomic_DNA"/>
</dbReference>